<protein>
    <submittedName>
        <fullName evidence="1">Uncharacterized protein</fullName>
    </submittedName>
</protein>
<proteinExistence type="predicted"/>
<keyword evidence="2" id="KW-1185">Reference proteome</keyword>
<dbReference type="Proteomes" id="UP000709295">
    <property type="component" value="Unassembled WGS sequence"/>
</dbReference>
<accession>A0A8J5J935</accession>
<evidence type="ECO:0000313" key="1">
    <source>
        <dbReference type="EMBL" id="KAG6977535.1"/>
    </source>
</evidence>
<organism evidence="1 2">
    <name type="scientific">Phytophthora aleatoria</name>
    <dbReference type="NCBI Taxonomy" id="2496075"/>
    <lineage>
        <taxon>Eukaryota</taxon>
        <taxon>Sar</taxon>
        <taxon>Stramenopiles</taxon>
        <taxon>Oomycota</taxon>
        <taxon>Peronosporomycetes</taxon>
        <taxon>Peronosporales</taxon>
        <taxon>Peronosporaceae</taxon>
        <taxon>Phytophthora</taxon>
    </lineage>
</organism>
<gene>
    <name evidence="1" type="ORF">JG688_00000229</name>
</gene>
<dbReference type="EMBL" id="JAENGY010000004">
    <property type="protein sequence ID" value="KAG6977535.1"/>
    <property type="molecule type" value="Genomic_DNA"/>
</dbReference>
<comment type="caution">
    <text evidence="1">The sequence shown here is derived from an EMBL/GenBank/DDBJ whole genome shotgun (WGS) entry which is preliminary data.</text>
</comment>
<dbReference type="AlphaFoldDB" id="A0A8J5J935"/>
<name>A0A8J5J935_9STRA</name>
<sequence length="91" mass="10265">MRRTRVCEVCSLLKDTDDARGGDSSTYCNKCKLQLPRKTLRHGVYSSARKASQPIYGIRPALAPALSGGKTRAIARVIKRMKWLTMKKELR</sequence>
<reference evidence="1" key="1">
    <citation type="submission" date="2021-01" db="EMBL/GenBank/DDBJ databases">
        <title>Phytophthora aleatoria, a newly-described species from Pinus radiata is distinct from Phytophthora cactorum isolates based on comparative genomics.</title>
        <authorList>
            <person name="Mcdougal R."/>
            <person name="Panda P."/>
            <person name="Williams N."/>
            <person name="Studholme D.J."/>
        </authorList>
    </citation>
    <scope>NUCLEOTIDE SEQUENCE</scope>
    <source>
        <strain evidence="1">NZFS 4037</strain>
    </source>
</reference>
<evidence type="ECO:0000313" key="2">
    <source>
        <dbReference type="Proteomes" id="UP000709295"/>
    </source>
</evidence>